<feature type="region of interest" description="Disordered" evidence="7">
    <location>
        <begin position="64"/>
        <end position="118"/>
    </location>
</feature>
<dbReference type="PROSITE" id="PS50157">
    <property type="entry name" value="ZINC_FINGER_C2H2_2"/>
    <property type="match status" value="1"/>
</dbReference>
<dbReference type="PANTHER" id="PTHR37701">
    <property type="entry name" value="METHYL-CPG-BINDING DOMAIN-CONTAINING PROTEIN 8"/>
    <property type="match status" value="1"/>
</dbReference>
<keyword evidence="5" id="KW-0539">Nucleus</keyword>
<dbReference type="InterPro" id="IPR016177">
    <property type="entry name" value="DNA-bd_dom_sf"/>
</dbReference>
<proteinExistence type="predicted"/>
<evidence type="ECO:0000256" key="4">
    <source>
        <dbReference type="ARBA" id="ARBA00023163"/>
    </source>
</evidence>
<dbReference type="GO" id="GO:0005634">
    <property type="term" value="C:nucleus"/>
    <property type="evidence" value="ECO:0007669"/>
    <property type="project" value="UniProtKB-SubCell"/>
</dbReference>
<evidence type="ECO:0000313" key="10">
    <source>
        <dbReference type="EMBL" id="KAJ4827455.1"/>
    </source>
</evidence>
<dbReference type="InterPro" id="IPR013087">
    <property type="entry name" value="Znf_C2H2_type"/>
</dbReference>
<dbReference type="SMART" id="SM00355">
    <property type="entry name" value="ZnF_C2H2"/>
    <property type="match status" value="2"/>
</dbReference>
<organism evidence="10 11">
    <name type="scientific">Turnera subulata</name>
    <dbReference type="NCBI Taxonomy" id="218843"/>
    <lineage>
        <taxon>Eukaryota</taxon>
        <taxon>Viridiplantae</taxon>
        <taxon>Streptophyta</taxon>
        <taxon>Embryophyta</taxon>
        <taxon>Tracheophyta</taxon>
        <taxon>Spermatophyta</taxon>
        <taxon>Magnoliopsida</taxon>
        <taxon>eudicotyledons</taxon>
        <taxon>Gunneridae</taxon>
        <taxon>Pentapetalae</taxon>
        <taxon>rosids</taxon>
        <taxon>fabids</taxon>
        <taxon>Malpighiales</taxon>
        <taxon>Passifloraceae</taxon>
        <taxon>Turnera</taxon>
    </lineage>
</organism>
<keyword evidence="6" id="KW-0863">Zinc-finger</keyword>
<name>A0A9Q0F9P2_9ROSI</name>
<evidence type="ECO:0000256" key="6">
    <source>
        <dbReference type="PROSITE-ProRule" id="PRU00042"/>
    </source>
</evidence>
<reference evidence="10" key="1">
    <citation type="submission" date="2022-02" db="EMBL/GenBank/DDBJ databases">
        <authorList>
            <person name="Henning P.M."/>
            <person name="McCubbin A.G."/>
            <person name="Shore J.S."/>
        </authorList>
    </citation>
    <scope>NUCLEOTIDE SEQUENCE</scope>
    <source>
        <strain evidence="10">F60SS</strain>
        <tissue evidence="10">Leaves</tissue>
    </source>
</reference>
<gene>
    <name evidence="10" type="ORF">Tsubulata_032974</name>
</gene>
<feature type="compositionally biased region" description="Acidic residues" evidence="7">
    <location>
        <begin position="548"/>
        <end position="563"/>
    </location>
</feature>
<sequence length="858" mass="94950">MATLTTTQPPPGGLSLDFLPHIDMTTLSQSELRSLSLCSSSSTTSAASAAAAASMDSTSAYIDRSSFNESTGSRRQTYSRPSHHHHRHRLAAPLPKKTAFSPDPPPSSSTSSSTDHPENRAIISFLKRLLSSDPNFQQPPDLSEFEMFSHHFNLNPNANGYSYGRSNSSMAAAAPERKRKRGRKAKVKLLVSAEETERAMGVGIVNRNGAAVDLDWLAGLEDPFKEVLMERTAGLKKEEDLLGFLRDLGGQWCSRRRKRRIVDASEFGDVLPVGWKLILGLKRKEGRAWVYCRRYISPGGQHFVSCKEVSEYLRSFIGSSVAKLMKDYATDSVAKEGGVVSESFAGAIQRVDEDHTQANQRQKEVSLLEMEMDNLEEVRIQDLFECHKCLVTFEDKDTYLQHLLSFHQKTTRRYKIGSSVGNGVIVKDGKYECQFCHKVFHERRRYNGHVGIHVRNYVRGIEESPEVRMALQNVGDPQTTDELPSRISKMDALIEIAQSTIQQTASSGLDGLANGGLNSDNHTGLPNSELPASLSDHELNSDSPVSEADSEDDMNGEQQEPELDQQKGDLMEIDGKMEKISDAIDVLDAKMDPSSAQTQHGDESETIGIKDVLAHSSGDLENSGVEQERGSEGPSAAPFSNQELCDIEKNMNLVDAERPDLPKPDELDRLTNIEIEVGFGIHRGLIHSNMIQETVDRLFEESVTEDEVPEPPELHSQPFLEMPHEFSIPNTITDRGEDEFGSTDPRHDEETGVEELRLEEIEKLKFSLGAGQEAVSLQEVPLKNDEIEGTYDTSGQFESEVIGEMTSGQQFTTVCVWCGVEFSHEADDAEMQSDSVGYMCPSCKAKISGQLNVLDTGS</sequence>
<dbReference type="Gene3D" id="3.30.160.60">
    <property type="entry name" value="Classic Zinc Finger"/>
    <property type="match status" value="1"/>
</dbReference>
<dbReference type="GO" id="GO:0008270">
    <property type="term" value="F:zinc ion binding"/>
    <property type="evidence" value="ECO:0007669"/>
    <property type="project" value="UniProtKB-KW"/>
</dbReference>
<dbReference type="EMBL" id="JAKUCV010006410">
    <property type="protein sequence ID" value="KAJ4827455.1"/>
    <property type="molecule type" value="Genomic_DNA"/>
</dbReference>
<dbReference type="GO" id="GO:0003677">
    <property type="term" value="F:DNA binding"/>
    <property type="evidence" value="ECO:0007669"/>
    <property type="project" value="UniProtKB-KW"/>
</dbReference>
<dbReference type="OrthoDB" id="1893318at2759"/>
<dbReference type="SUPFAM" id="SSF54171">
    <property type="entry name" value="DNA-binding domain"/>
    <property type="match status" value="1"/>
</dbReference>
<evidence type="ECO:0000256" key="2">
    <source>
        <dbReference type="ARBA" id="ARBA00023015"/>
    </source>
</evidence>
<dbReference type="PROSITE" id="PS00028">
    <property type="entry name" value="ZINC_FINGER_C2H2_1"/>
    <property type="match status" value="2"/>
</dbReference>
<dbReference type="PROSITE" id="PS50982">
    <property type="entry name" value="MBD"/>
    <property type="match status" value="1"/>
</dbReference>
<feature type="region of interest" description="Disordered" evidence="7">
    <location>
        <begin position="512"/>
        <end position="567"/>
    </location>
</feature>
<feature type="domain" description="MBD" evidence="9">
    <location>
        <begin position="261"/>
        <end position="333"/>
    </location>
</feature>
<dbReference type="Proteomes" id="UP001141552">
    <property type="component" value="Unassembled WGS sequence"/>
</dbReference>
<dbReference type="InterPro" id="IPR037472">
    <property type="entry name" value="MBD8"/>
</dbReference>
<comment type="caution">
    <text evidence="10">The sequence shown here is derived from an EMBL/GenBank/DDBJ whole genome shotgun (WGS) entry which is preliminary data.</text>
</comment>
<feature type="compositionally biased region" description="Polar residues" evidence="7">
    <location>
        <begin position="516"/>
        <end position="526"/>
    </location>
</feature>
<keyword evidence="3" id="KW-0238">DNA-binding</keyword>
<accession>A0A9Q0F9P2</accession>
<evidence type="ECO:0000256" key="3">
    <source>
        <dbReference type="ARBA" id="ARBA00023125"/>
    </source>
</evidence>
<feature type="domain" description="C2H2-type" evidence="8">
    <location>
        <begin position="431"/>
        <end position="458"/>
    </location>
</feature>
<feature type="compositionally biased region" description="Polar residues" evidence="7">
    <location>
        <begin position="65"/>
        <end position="78"/>
    </location>
</feature>
<dbReference type="InterPro" id="IPR001739">
    <property type="entry name" value="Methyl_CpG_DNA-bd"/>
</dbReference>
<protein>
    <recommendedName>
        <fullName evidence="12">C2H2-type domain-containing protein</fullName>
    </recommendedName>
</protein>
<keyword evidence="11" id="KW-1185">Reference proteome</keyword>
<evidence type="ECO:0000259" key="9">
    <source>
        <dbReference type="PROSITE" id="PS50982"/>
    </source>
</evidence>
<keyword evidence="2" id="KW-0805">Transcription regulation</keyword>
<evidence type="ECO:0000313" key="11">
    <source>
        <dbReference type="Proteomes" id="UP001141552"/>
    </source>
</evidence>
<keyword evidence="6" id="KW-0862">Zinc</keyword>
<keyword evidence="4" id="KW-0804">Transcription</keyword>
<reference evidence="10" key="2">
    <citation type="journal article" date="2023" name="Plants (Basel)">
        <title>Annotation of the Turnera subulata (Passifloraceae) Draft Genome Reveals the S-Locus Evolved after the Divergence of Turneroideae from Passifloroideae in a Stepwise Manner.</title>
        <authorList>
            <person name="Henning P.M."/>
            <person name="Roalson E.H."/>
            <person name="Mir W."/>
            <person name="McCubbin A.G."/>
            <person name="Shore J.S."/>
        </authorList>
    </citation>
    <scope>NUCLEOTIDE SEQUENCE</scope>
    <source>
        <strain evidence="10">F60SS</strain>
    </source>
</reference>
<dbReference type="AlphaFoldDB" id="A0A9Q0F9P2"/>
<evidence type="ECO:0000259" key="8">
    <source>
        <dbReference type="PROSITE" id="PS50157"/>
    </source>
</evidence>
<evidence type="ECO:0000256" key="1">
    <source>
        <dbReference type="ARBA" id="ARBA00004123"/>
    </source>
</evidence>
<comment type="subcellular location">
    <subcellularLocation>
        <location evidence="1">Nucleus</location>
    </subcellularLocation>
</comment>
<evidence type="ECO:0008006" key="12">
    <source>
        <dbReference type="Google" id="ProtNLM"/>
    </source>
</evidence>
<keyword evidence="6" id="KW-0479">Metal-binding</keyword>
<feature type="compositionally biased region" description="Basic residues" evidence="7">
    <location>
        <begin position="81"/>
        <end position="90"/>
    </location>
</feature>
<evidence type="ECO:0000256" key="7">
    <source>
        <dbReference type="SAM" id="MobiDB-lite"/>
    </source>
</evidence>
<evidence type="ECO:0000256" key="5">
    <source>
        <dbReference type="ARBA" id="ARBA00023242"/>
    </source>
</evidence>
<dbReference type="PANTHER" id="PTHR37701:SF19">
    <property type="entry name" value="METHYL-CPG-BINDING DOMAIN PROTEIN"/>
    <property type="match status" value="1"/>
</dbReference>